<keyword evidence="4" id="KW-0560">Oxidoreductase</keyword>
<dbReference type="PANTHER" id="PTHR24302:SF15">
    <property type="entry name" value="FATTY-ACID PEROXYGENASE"/>
    <property type="match status" value="1"/>
</dbReference>
<dbReference type="InterPro" id="IPR050705">
    <property type="entry name" value="Cytochrome_P450_3A"/>
</dbReference>
<keyword evidence="2 6" id="KW-0349">Heme</keyword>
<proteinExistence type="inferred from homology"/>
<comment type="similarity">
    <text evidence="1">Belongs to the cytochrome P450 family.</text>
</comment>
<dbReference type="SUPFAM" id="SSF48264">
    <property type="entry name" value="Cytochrome P450"/>
    <property type="match status" value="1"/>
</dbReference>
<dbReference type="EMBL" id="CP014806">
    <property type="protein sequence ID" value="AMX00259.1"/>
    <property type="molecule type" value="Genomic_DNA"/>
</dbReference>
<dbReference type="STRING" id="241244.ATY39_13080"/>
<dbReference type="Proteomes" id="UP000076021">
    <property type="component" value="Chromosome"/>
</dbReference>
<keyword evidence="8" id="KW-1185">Reference proteome</keyword>
<evidence type="ECO:0000256" key="1">
    <source>
        <dbReference type="ARBA" id="ARBA00010617"/>
    </source>
</evidence>
<dbReference type="Gene3D" id="1.10.630.10">
    <property type="entry name" value="Cytochrome P450"/>
    <property type="match status" value="1"/>
</dbReference>
<dbReference type="AlphaFoldDB" id="A0A143HEU8"/>
<dbReference type="InterPro" id="IPR001128">
    <property type="entry name" value="Cyt_P450"/>
</dbReference>
<evidence type="ECO:0000256" key="6">
    <source>
        <dbReference type="PIRSR" id="PIRSR602401-1"/>
    </source>
</evidence>
<dbReference type="PRINTS" id="PR00463">
    <property type="entry name" value="EP450I"/>
</dbReference>
<dbReference type="GO" id="GO:0005506">
    <property type="term" value="F:iron ion binding"/>
    <property type="evidence" value="ECO:0007669"/>
    <property type="project" value="InterPro"/>
</dbReference>
<evidence type="ECO:0000256" key="2">
    <source>
        <dbReference type="ARBA" id="ARBA00022617"/>
    </source>
</evidence>
<sequence length="420" mass="47908">MPNEKALPKEEGVDHTLSLLKEGYLFLANRRNTLNSKVFETRVLGKKAICLSGKEAAELFYDNKKFLRHGVVPERVIQTLFGKGGVQGLDGEEHTHRKKMFMSVMTKERLQQLADITGQQFAMAVDKWRSQEQVVLFEEMQLLLTKVACEWAGVPLSKDQIQKLSKDLTSLFETPAAVGPRNWGGRMSRNRIEKSLIELVEAIREEKVTVSADSILSIFATHRDLDNHLLDKHVVAVEILNILRPIVAVSIFVNFLALALHNYPEDRKKLETGDPAYAQMFIQEVRRFYPFFPFTGATTKESFTWKGYDFEEGTLTLLDLYGTNHDPDEWENPDKFLPERFKDWKESPFSFIPQGGGDFVMGHRCAGEWATVEILKVCLDYLVNKLTYTMPPQDLSYSMSDIPSIPKSKIILTNVEPKKG</sequence>
<dbReference type="PANTHER" id="PTHR24302">
    <property type="entry name" value="CYTOCHROME P450 FAMILY 3"/>
    <property type="match status" value="1"/>
</dbReference>
<name>A0A143HEU8_9BACL</name>
<reference evidence="7 8" key="1">
    <citation type="journal article" date="2016" name="Genome Announc.">
        <title>Whole-Genome Sequence of Rummeliibacillus stabekisii Strain PP9 Isolated from Antarctic Soil.</title>
        <authorList>
            <person name="da Mota F.F."/>
            <person name="Vollu R.E."/>
            <person name="Jurelevicius D."/>
            <person name="Seldin L."/>
        </authorList>
    </citation>
    <scope>NUCLEOTIDE SEQUENCE [LARGE SCALE GENOMIC DNA]</scope>
    <source>
        <strain evidence="7 8">PP9</strain>
    </source>
</reference>
<accession>A0A143HEU8</accession>
<dbReference type="Pfam" id="PF00067">
    <property type="entry name" value="p450"/>
    <property type="match status" value="1"/>
</dbReference>
<dbReference type="InterPro" id="IPR002401">
    <property type="entry name" value="Cyt_P450_E_grp-I"/>
</dbReference>
<dbReference type="GO" id="GO:0016705">
    <property type="term" value="F:oxidoreductase activity, acting on paired donors, with incorporation or reduction of molecular oxygen"/>
    <property type="evidence" value="ECO:0007669"/>
    <property type="project" value="InterPro"/>
</dbReference>
<keyword evidence="3 6" id="KW-0479">Metal-binding</keyword>
<dbReference type="GO" id="GO:0020037">
    <property type="term" value="F:heme binding"/>
    <property type="evidence" value="ECO:0007669"/>
    <property type="project" value="InterPro"/>
</dbReference>
<dbReference type="OrthoDB" id="9764248at2"/>
<dbReference type="KEGG" id="rst:ATY39_13080"/>
<evidence type="ECO:0000313" key="8">
    <source>
        <dbReference type="Proteomes" id="UP000076021"/>
    </source>
</evidence>
<organism evidence="7 8">
    <name type="scientific">Rummeliibacillus stabekisii</name>
    <dbReference type="NCBI Taxonomy" id="241244"/>
    <lineage>
        <taxon>Bacteria</taxon>
        <taxon>Bacillati</taxon>
        <taxon>Bacillota</taxon>
        <taxon>Bacilli</taxon>
        <taxon>Bacillales</taxon>
        <taxon>Caryophanaceae</taxon>
        <taxon>Rummeliibacillus</taxon>
    </lineage>
</organism>
<protein>
    <submittedName>
        <fullName evidence="7">Cytochrome</fullName>
    </submittedName>
</protein>
<keyword evidence="5 6" id="KW-0408">Iron</keyword>
<dbReference type="CDD" id="cd11067">
    <property type="entry name" value="CYP152"/>
    <property type="match status" value="1"/>
</dbReference>
<feature type="binding site" description="axial binding residue" evidence="6">
    <location>
        <position position="365"/>
    </location>
    <ligand>
        <name>heme</name>
        <dbReference type="ChEBI" id="CHEBI:30413"/>
    </ligand>
    <ligandPart>
        <name>Fe</name>
        <dbReference type="ChEBI" id="CHEBI:18248"/>
    </ligandPart>
</feature>
<evidence type="ECO:0000256" key="5">
    <source>
        <dbReference type="ARBA" id="ARBA00023004"/>
    </source>
</evidence>
<dbReference type="GO" id="GO:0004497">
    <property type="term" value="F:monooxygenase activity"/>
    <property type="evidence" value="ECO:0007669"/>
    <property type="project" value="InterPro"/>
</dbReference>
<comment type="cofactor">
    <cofactor evidence="6">
        <name>heme</name>
        <dbReference type="ChEBI" id="CHEBI:30413"/>
    </cofactor>
</comment>
<dbReference type="RefSeq" id="WP_066790451.1">
    <property type="nucleotide sequence ID" value="NZ_CP014806.1"/>
</dbReference>
<evidence type="ECO:0000256" key="3">
    <source>
        <dbReference type="ARBA" id="ARBA00022723"/>
    </source>
</evidence>
<evidence type="ECO:0000313" key="7">
    <source>
        <dbReference type="EMBL" id="AMX00259.1"/>
    </source>
</evidence>
<reference evidence="8" key="2">
    <citation type="submission" date="2016-03" db="EMBL/GenBank/DDBJ databases">
        <authorList>
            <person name="Ploux O."/>
        </authorList>
    </citation>
    <scope>NUCLEOTIDE SEQUENCE [LARGE SCALE GENOMIC DNA]</scope>
    <source>
        <strain evidence="8">PP9</strain>
    </source>
</reference>
<gene>
    <name evidence="7" type="ORF">ATY39_13080</name>
</gene>
<evidence type="ECO:0000256" key="4">
    <source>
        <dbReference type="ARBA" id="ARBA00023002"/>
    </source>
</evidence>
<dbReference type="InterPro" id="IPR036396">
    <property type="entry name" value="Cyt_P450_sf"/>
</dbReference>